<keyword evidence="4 7" id="KW-1133">Transmembrane helix</keyword>
<dbReference type="Proteomes" id="UP000605992">
    <property type="component" value="Unassembled WGS sequence"/>
</dbReference>
<evidence type="ECO:0000256" key="3">
    <source>
        <dbReference type="ARBA" id="ARBA00022692"/>
    </source>
</evidence>
<dbReference type="InterPro" id="IPR025857">
    <property type="entry name" value="MacB_PCD"/>
</dbReference>
<evidence type="ECO:0000256" key="7">
    <source>
        <dbReference type="SAM" id="Phobius"/>
    </source>
</evidence>
<feature type="domain" description="MacB-like periplasmic core" evidence="9">
    <location>
        <begin position="475"/>
        <end position="671"/>
    </location>
</feature>
<feature type="transmembrane region" description="Helical" evidence="7">
    <location>
        <begin position="16"/>
        <end position="36"/>
    </location>
</feature>
<evidence type="ECO:0000256" key="6">
    <source>
        <dbReference type="ARBA" id="ARBA00038076"/>
    </source>
</evidence>
<dbReference type="PANTHER" id="PTHR30572:SF4">
    <property type="entry name" value="ABC TRANSPORTER PERMEASE YTRF"/>
    <property type="match status" value="1"/>
</dbReference>
<protein>
    <submittedName>
        <fullName evidence="10">ABC transporter permease</fullName>
    </submittedName>
</protein>
<reference evidence="10" key="1">
    <citation type="submission" date="2021-01" db="EMBL/GenBank/DDBJ databases">
        <title>Whole genome shotgun sequence of Planotetraspora thailandica NBRC 104271.</title>
        <authorList>
            <person name="Komaki H."/>
            <person name="Tamura T."/>
        </authorList>
    </citation>
    <scope>NUCLEOTIDE SEQUENCE</scope>
    <source>
        <strain evidence="10">NBRC 104271</strain>
    </source>
</reference>
<dbReference type="Pfam" id="PF02687">
    <property type="entry name" value="FtsX"/>
    <property type="match status" value="2"/>
</dbReference>
<evidence type="ECO:0000256" key="1">
    <source>
        <dbReference type="ARBA" id="ARBA00004651"/>
    </source>
</evidence>
<feature type="transmembrane region" description="Helical" evidence="7">
    <location>
        <begin position="248"/>
        <end position="273"/>
    </location>
</feature>
<feature type="transmembrane region" description="Helical" evidence="7">
    <location>
        <begin position="293"/>
        <end position="326"/>
    </location>
</feature>
<dbReference type="PANTHER" id="PTHR30572">
    <property type="entry name" value="MEMBRANE COMPONENT OF TRANSPORTER-RELATED"/>
    <property type="match status" value="1"/>
</dbReference>
<evidence type="ECO:0000259" key="8">
    <source>
        <dbReference type="Pfam" id="PF02687"/>
    </source>
</evidence>
<dbReference type="InterPro" id="IPR050250">
    <property type="entry name" value="Macrolide_Exporter_MacB"/>
</dbReference>
<dbReference type="RefSeq" id="WP_203946495.1">
    <property type="nucleotide sequence ID" value="NZ_BOOR01000035.1"/>
</dbReference>
<sequence>MLRTTLAGLVAHRLRLLLTALAITLGVGFIAGTFVLTDTIDAGFSKSFAAAADKIDVAVVPGDAQLTASMLTKIRAVRGVKDAQPYVFGDAALIGRDGKAVGDFPTAGVSIPALRLDVKSGTAPSADDQALVDTSTAEEQGLRVGDTIGVLDHKDVKHDFRLVGIFDVGIDGNIAGRGAVAFTPATAQRMTGAAEFKEIDVTTAGPSREDLRTAVAAALGTGLKVKTGDQAAADMASENGANTDFLKLGLLLFGLISLLVAGLVIYNTFGILVVQRTRELALLRCIGATRRQVFGSILLESAVVGLLSAVLGLGVGLGLGAIAVAVLNNVGADVPTGTVELSPQTIAIGLATGLLMTVVAALLPARQATKVAPVAALRTQVEERTFRAGVARIVFSVLFALAGGGLTARAVTSKPGDEALITAMAGGVLVFFAVLVLGPVMIKPLSGVAGWVPARLFGVPGRLALENSRRDPKRSATTTIALTVGVTLMTFMAVLTTTVRATSEKQLDEQFAADYQIATQTSSGTMPRSVAESLRGRPEFSTVAEIREKDGTLNGQEYYLGSMTQAALTSGFTPTVTSGSLNDFPPGTIAVADYVAKNLSLAVGDDVTVGAGSVRFTAKLVAVMSSNDLLAPSVLLPEKFFDQRFRQIADSQVLINIADGVNADKARQIVDDATQAYPAVKVRSTTELRDQFDQAINTMLLVVTGLLGLAIVISLLGIANTLSLSVHERTRESAVLRALGLTRAQLRSTLTVEALVLGLVGAIVGAALGIVYGWVATKTLTEDVSFRLPVGQILAFIAASGLAGVLAAVLPARRAARASIVASLAGD</sequence>
<dbReference type="EMBL" id="BOOR01000035">
    <property type="protein sequence ID" value="GII56336.1"/>
    <property type="molecule type" value="Genomic_DNA"/>
</dbReference>
<feature type="transmembrane region" description="Helical" evidence="7">
    <location>
        <begin position="420"/>
        <end position="442"/>
    </location>
</feature>
<evidence type="ECO:0000256" key="2">
    <source>
        <dbReference type="ARBA" id="ARBA00022475"/>
    </source>
</evidence>
<accession>A0A8J3V3V8</accession>
<dbReference type="InterPro" id="IPR003838">
    <property type="entry name" value="ABC3_permease_C"/>
</dbReference>
<dbReference type="GO" id="GO:0022857">
    <property type="term" value="F:transmembrane transporter activity"/>
    <property type="evidence" value="ECO:0007669"/>
    <property type="project" value="TreeGrafter"/>
</dbReference>
<feature type="transmembrane region" description="Helical" evidence="7">
    <location>
        <begin position="346"/>
        <end position="365"/>
    </location>
</feature>
<keyword evidence="5 7" id="KW-0472">Membrane</keyword>
<feature type="transmembrane region" description="Helical" evidence="7">
    <location>
        <begin position="476"/>
        <end position="495"/>
    </location>
</feature>
<feature type="transmembrane region" description="Helical" evidence="7">
    <location>
        <begin position="699"/>
        <end position="722"/>
    </location>
</feature>
<dbReference type="AlphaFoldDB" id="A0A8J3V3V8"/>
<feature type="transmembrane region" description="Helical" evidence="7">
    <location>
        <begin position="754"/>
        <end position="775"/>
    </location>
</feature>
<dbReference type="GO" id="GO:0005886">
    <property type="term" value="C:plasma membrane"/>
    <property type="evidence" value="ECO:0007669"/>
    <property type="project" value="UniProtKB-SubCell"/>
</dbReference>
<comment type="similarity">
    <text evidence="6">Belongs to the ABC-4 integral membrane protein family.</text>
</comment>
<evidence type="ECO:0000256" key="5">
    <source>
        <dbReference type="ARBA" id="ARBA00023136"/>
    </source>
</evidence>
<feature type="domain" description="MacB-like periplasmic core" evidence="9">
    <location>
        <begin position="17"/>
        <end position="206"/>
    </location>
</feature>
<comment type="subcellular location">
    <subcellularLocation>
        <location evidence="1">Cell membrane</location>
        <topology evidence="1">Multi-pass membrane protein</topology>
    </subcellularLocation>
</comment>
<keyword evidence="2" id="KW-1003">Cell membrane</keyword>
<proteinExistence type="inferred from homology"/>
<organism evidence="10 11">
    <name type="scientific">Planotetraspora thailandica</name>
    <dbReference type="NCBI Taxonomy" id="487172"/>
    <lineage>
        <taxon>Bacteria</taxon>
        <taxon>Bacillati</taxon>
        <taxon>Actinomycetota</taxon>
        <taxon>Actinomycetes</taxon>
        <taxon>Streptosporangiales</taxon>
        <taxon>Streptosporangiaceae</taxon>
        <taxon>Planotetraspora</taxon>
    </lineage>
</organism>
<comment type="caution">
    <text evidence="10">The sequence shown here is derived from an EMBL/GenBank/DDBJ whole genome shotgun (WGS) entry which is preliminary data.</text>
</comment>
<feature type="transmembrane region" description="Helical" evidence="7">
    <location>
        <begin position="386"/>
        <end position="408"/>
    </location>
</feature>
<evidence type="ECO:0000313" key="10">
    <source>
        <dbReference type="EMBL" id="GII56336.1"/>
    </source>
</evidence>
<feature type="transmembrane region" description="Helical" evidence="7">
    <location>
        <begin position="790"/>
        <end position="810"/>
    </location>
</feature>
<evidence type="ECO:0000259" key="9">
    <source>
        <dbReference type="Pfam" id="PF12704"/>
    </source>
</evidence>
<evidence type="ECO:0000313" key="11">
    <source>
        <dbReference type="Proteomes" id="UP000605992"/>
    </source>
</evidence>
<keyword evidence="3 7" id="KW-0812">Transmembrane</keyword>
<feature type="domain" description="ABC3 transporter permease C-terminal" evidence="8">
    <location>
        <begin position="252"/>
        <end position="372"/>
    </location>
</feature>
<gene>
    <name evidence="10" type="ORF">Pth03_47250</name>
</gene>
<dbReference type="Pfam" id="PF12704">
    <property type="entry name" value="MacB_PCD"/>
    <property type="match status" value="2"/>
</dbReference>
<feature type="domain" description="ABC3 transporter permease C-terminal" evidence="8">
    <location>
        <begin position="706"/>
        <end position="819"/>
    </location>
</feature>
<evidence type="ECO:0000256" key="4">
    <source>
        <dbReference type="ARBA" id="ARBA00022989"/>
    </source>
</evidence>
<name>A0A8J3V3V8_9ACTN</name>
<keyword evidence="11" id="KW-1185">Reference proteome</keyword>